<accession>A0A317Z9T3</accession>
<evidence type="ECO:0000313" key="3">
    <source>
        <dbReference type="Proteomes" id="UP000246351"/>
    </source>
</evidence>
<dbReference type="InterPro" id="IPR032525">
    <property type="entry name" value="Peptidase_U32_C"/>
</dbReference>
<reference evidence="2 3" key="1">
    <citation type="journal article" date="2018" name="Vet. Microbiol.">
        <title>Clonal diversity and geographic distribution of methicillin-resistant Staphylococcus pseudintermedius from Australian animals: Discovery of novel sequence types.</title>
        <authorList>
            <person name="Worthing K.A."/>
            <person name="Abraham S."/>
            <person name="Coombs G.W."/>
            <person name="Pang S."/>
            <person name="Saputra S."/>
            <person name="Jordan D."/>
            <person name="Trott D.J."/>
            <person name="Norris J.M."/>
        </authorList>
    </citation>
    <scope>NUCLEOTIDE SEQUENCE [LARGE SCALE GENOMIC DNA]</scope>
    <source>
        <strain evidence="2 3">ST71 3</strain>
    </source>
</reference>
<dbReference type="AlphaFoldDB" id="A0A317Z9T3"/>
<dbReference type="GO" id="GO:0006508">
    <property type="term" value="P:proteolysis"/>
    <property type="evidence" value="ECO:0007669"/>
    <property type="project" value="UniProtKB-KW"/>
</dbReference>
<dbReference type="Pfam" id="PF16325">
    <property type="entry name" value="Peptidase_U32_C"/>
    <property type="match status" value="1"/>
</dbReference>
<evidence type="ECO:0000259" key="1">
    <source>
        <dbReference type="Pfam" id="PF16325"/>
    </source>
</evidence>
<organism evidence="2 3">
    <name type="scientific">Staphylococcus pseudintermedius</name>
    <dbReference type="NCBI Taxonomy" id="283734"/>
    <lineage>
        <taxon>Bacteria</taxon>
        <taxon>Bacillati</taxon>
        <taxon>Bacillota</taxon>
        <taxon>Bacilli</taxon>
        <taxon>Bacillales</taxon>
        <taxon>Staphylococcaceae</taxon>
        <taxon>Staphylococcus</taxon>
        <taxon>Staphylococcus intermedius group</taxon>
    </lineage>
</organism>
<dbReference type="Proteomes" id="UP000246351">
    <property type="component" value="Unassembled WGS sequence"/>
</dbReference>
<dbReference type="EMBL" id="QEIV01000589">
    <property type="protein sequence ID" value="PWZ98648.1"/>
    <property type="molecule type" value="Genomic_DNA"/>
</dbReference>
<protein>
    <submittedName>
        <fullName evidence="2">Collagenase-like protease</fullName>
    </submittedName>
</protein>
<feature type="non-terminal residue" evidence="2">
    <location>
        <position position="1"/>
    </location>
</feature>
<gene>
    <name evidence="2" type="ORF">DD924_06940</name>
</gene>
<name>A0A317Z9T3_STAPS</name>
<feature type="domain" description="Peptidase family U32 C-terminal" evidence="1">
    <location>
        <begin position="3"/>
        <end position="45"/>
    </location>
</feature>
<keyword evidence="2" id="KW-0378">Hydrolase</keyword>
<dbReference type="GO" id="GO:0008233">
    <property type="term" value="F:peptidase activity"/>
    <property type="evidence" value="ECO:0007669"/>
    <property type="project" value="UniProtKB-KW"/>
</dbReference>
<proteinExistence type="predicted"/>
<dbReference type="Gene3D" id="2.40.30.10">
    <property type="entry name" value="Translation factors"/>
    <property type="match status" value="1"/>
</dbReference>
<sequence length="48" mass="5684">EIQTFKQVVDKIYDEEGNELDAARHPLQIVQIKVDQPIYPNNMMRKEV</sequence>
<comment type="caution">
    <text evidence="2">The sequence shown here is derived from an EMBL/GenBank/DDBJ whole genome shotgun (WGS) entry which is preliminary data.</text>
</comment>
<evidence type="ECO:0000313" key="2">
    <source>
        <dbReference type="EMBL" id="PWZ98648.1"/>
    </source>
</evidence>
<keyword evidence="2" id="KW-0645">Protease</keyword>